<feature type="transmembrane region" description="Helical" evidence="5">
    <location>
        <begin position="12"/>
        <end position="30"/>
    </location>
</feature>
<keyword evidence="3 5" id="KW-1133">Transmembrane helix</keyword>
<dbReference type="EMBL" id="QLTT01000001">
    <property type="protein sequence ID" value="RAS69743.1"/>
    <property type="molecule type" value="Genomic_DNA"/>
</dbReference>
<reference evidence="6 7" key="1">
    <citation type="submission" date="2018-06" db="EMBL/GenBank/DDBJ databases">
        <title>Genomic Encyclopedia of Type Strains, Phase IV (KMG-IV): sequencing the most valuable type-strain genomes for metagenomic binning, comparative biology and taxonomic classification.</title>
        <authorList>
            <person name="Goeker M."/>
        </authorList>
    </citation>
    <scope>NUCLEOTIDE SEQUENCE [LARGE SCALE GENOMIC DNA]</scope>
    <source>
        <strain evidence="6 7">DSM 45479</strain>
    </source>
</reference>
<organism evidence="6 7">
    <name type="scientific">Lentzea atacamensis</name>
    <dbReference type="NCBI Taxonomy" id="531938"/>
    <lineage>
        <taxon>Bacteria</taxon>
        <taxon>Bacillati</taxon>
        <taxon>Actinomycetota</taxon>
        <taxon>Actinomycetes</taxon>
        <taxon>Pseudonocardiales</taxon>
        <taxon>Pseudonocardiaceae</taxon>
        <taxon>Lentzea</taxon>
    </lineage>
</organism>
<feature type="transmembrane region" description="Helical" evidence="5">
    <location>
        <begin position="84"/>
        <end position="104"/>
    </location>
</feature>
<dbReference type="InterPro" id="IPR036259">
    <property type="entry name" value="MFS_trans_sf"/>
</dbReference>
<dbReference type="SUPFAM" id="SSF103473">
    <property type="entry name" value="MFS general substrate transporter"/>
    <property type="match status" value="1"/>
</dbReference>
<name>A0ABX9EIM3_9PSEU</name>
<dbReference type="RefSeq" id="WP_112225043.1">
    <property type="nucleotide sequence ID" value="NZ_QLTT01000001.1"/>
</dbReference>
<gene>
    <name evidence="6" type="ORF">C8D87_10142</name>
</gene>
<comment type="subcellular location">
    <subcellularLocation>
        <location evidence="1">Membrane</location>
        <topology evidence="1">Multi-pass membrane protein</topology>
    </subcellularLocation>
</comment>
<dbReference type="PANTHER" id="PTHR23514">
    <property type="entry name" value="BYPASS OF STOP CODON PROTEIN 6"/>
    <property type="match status" value="1"/>
</dbReference>
<dbReference type="Pfam" id="PF07690">
    <property type="entry name" value="MFS_1"/>
    <property type="match status" value="1"/>
</dbReference>
<dbReference type="PANTHER" id="PTHR23514:SF13">
    <property type="entry name" value="INNER MEMBRANE PROTEIN YBJJ"/>
    <property type="match status" value="1"/>
</dbReference>
<feature type="transmembrane region" description="Helical" evidence="5">
    <location>
        <begin position="110"/>
        <end position="131"/>
    </location>
</feature>
<feature type="transmembrane region" description="Helical" evidence="5">
    <location>
        <begin position="306"/>
        <end position="326"/>
    </location>
</feature>
<feature type="transmembrane region" description="Helical" evidence="5">
    <location>
        <begin position="173"/>
        <end position="194"/>
    </location>
</feature>
<evidence type="ECO:0000256" key="4">
    <source>
        <dbReference type="ARBA" id="ARBA00023136"/>
    </source>
</evidence>
<feature type="transmembrane region" description="Helical" evidence="5">
    <location>
        <begin position="363"/>
        <end position="382"/>
    </location>
</feature>
<dbReference type="InterPro" id="IPR011701">
    <property type="entry name" value="MFS"/>
</dbReference>
<dbReference type="Gene3D" id="1.20.1250.20">
    <property type="entry name" value="MFS general substrate transporter like domains"/>
    <property type="match status" value="1"/>
</dbReference>
<evidence type="ECO:0000256" key="2">
    <source>
        <dbReference type="ARBA" id="ARBA00022692"/>
    </source>
</evidence>
<dbReference type="Proteomes" id="UP000248714">
    <property type="component" value="Unassembled WGS sequence"/>
</dbReference>
<evidence type="ECO:0000313" key="6">
    <source>
        <dbReference type="EMBL" id="RAS69743.1"/>
    </source>
</evidence>
<evidence type="ECO:0000256" key="3">
    <source>
        <dbReference type="ARBA" id="ARBA00022989"/>
    </source>
</evidence>
<sequence>MAVDVTSKTSPRWFGPARWAVAAVFGFNGFQFSTWTSRVPAIATQVEADAGGLGIALTVSAVGMLVATPFAGRVRAWLGPRWSVLVPASGAALLLPAVGLVRTVTQLACVLFVLSGFVGIMNVASNLSGLAIARDLNRPVMPFFYGVAGLAGFGGAGASSFLAHAGWSPLEHFTAASAFSLLLLACSARFLPVFDEPDRAEHVRGGRARVQRRVLGFAVAAFVITLAESTAYDWFGLLLTRERGVTEAATASGLAVLSLVVAGLRLVGERVEAVVPTRVLLIGGAALAASGMVLIATNALPGFVVAAYAVVGAGVAYLYPAVVGQINSGTATQTNMSVVAWANSLGYAVGPILVGTLAERLSITTGVLVVACVLVAGISITLPMTARRR</sequence>
<evidence type="ECO:0000256" key="1">
    <source>
        <dbReference type="ARBA" id="ARBA00004141"/>
    </source>
</evidence>
<proteinExistence type="predicted"/>
<feature type="transmembrane region" description="Helical" evidence="5">
    <location>
        <begin position="143"/>
        <end position="167"/>
    </location>
</feature>
<comment type="caution">
    <text evidence="6">The sequence shown here is derived from an EMBL/GenBank/DDBJ whole genome shotgun (WGS) entry which is preliminary data.</text>
</comment>
<accession>A0ABX9EIM3</accession>
<keyword evidence="7" id="KW-1185">Reference proteome</keyword>
<feature type="transmembrane region" description="Helical" evidence="5">
    <location>
        <begin position="50"/>
        <end position="72"/>
    </location>
</feature>
<feature type="transmembrane region" description="Helical" evidence="5">
    <location>
        <begin position="248"/>
        <end position="267"/>
    </location>
</feature>
<protein>
    <submittedName>
        <fullName evidence="6">MFS transporter</fullName>
    </submittedName>
</protein>
<keyword evidence="2 5" id="KW-0812">Transmembrane</keyword>
<keyword evidence="4 5" id="KW-0472">Membrane</keyword>
<dbReference type="InterPro" id="IPR051788">
    <property type="entry name" value="MFS_Transporter"/>
</dbReference>
<evidence type="ECO:0000313" key="7">
    <source>
        <dbReference type="Proteomes" id="UP000248714"/>
    </source>
</evidence>
<feature type="transmembrane region" description="Helical" evidence="5">
    <location>
        <begin position="279"/>
        <end position="300"/>
    </location>
</feature>
<evidence type="ECO:0000256" key="5">
    <source>
        <dbReference type="SAM" id="Phobius"/>
    </source>
</evidence>
<feature type="transmembrane region" description="Helical" evidence="5">
    <location>
        <begin position="338"/>
        <end position="357"/>
    </location>
</feature>
<feature type="transmembrane region" description="Helical" evidence="5">
    <location>
        <begin position="214"/>
        <end position="236"/>
    </location>
</feature>